<evidence type="ECO:0000313" key="4">
    <source>
        <dbReference type="Proteomes" id="UP000544331"/>
    </source>
</evidence>
<comment type="caution">
    <text evidence="3">The sequence shown here is derived from an EMBL/GenBank/DDBJ whole genome shotgun (WGS) entry which is preliminary data.</text>
</comment>
<dbReference type="OrthoDB" id="3596450at2759"/>
<feature type="domain" description="2EXR" evidence="2">
    <location>
        <begin position="90"/>
        <end position="190"/>
    </location>
</feature>
<dbReference type="AlphaFoldDB" id="A0A8H5YST8"/>
<keyword evidence="4" id="KW-1185">Reference proteome</keyword>
<evidence type="ECO:0000313" key="3">
    <source>
        <dbReference type="EMBL" id="KAF5718250.1"/>
    </source>
</evidence>
<dbReference type="InterPro" id="IPR045518">
    <property type="entry name" value="2EXR"/>
</dbReference>
<name>A0A8H5YST8_9HYPO</name>
<evidence type="ECO:0000259" key="2">
    <source>
        <dbReference type="Pfam" id="PF20150"/>
    </source>
</evidence>
<dbReference type="PANTHER" id="PTHR35910">
    <property type="entry name" value="2EXR DOMAIN-CONTAINING PROTEIN"/>
    <property type="match status" value="1"/>
</dbReference>
<organism evidence="3 4">
    <name type="scientific">Fusarium mundagurra</name>
    <dbReference type="NCBI Taxonomy" id="1567541"/>
    <lineage>
        <taxon>Eukaryota</taxon>
        <taxon>Fungi</taxon>
        <taxon>Dikarya</taxon>
        <taxon>Ascomycota</taxon>
        <taxon>Pezizomycotina</taxon>
        <taxon>Sordariomycetes</taxon>
        <taxon>Hypocreomycetidae</taxon>
        <taxon>Hypocreales</taxon>
        <taxon>Nectriaceae</taxon>
        <taxon>Fusarium</taxon>
        <taxon>Fusarium fujikuroi species complex</taxon>
    </lineage>
</organism>
<evidence type="ECO:0000256" key="1">
    <source>
        <dbReference type="SAM" id="MobiDB-lite"/>
    </source>
</evidence>
<dbReference type="Pfam" id="PF20150">
    <property type="entry name" value="2EXR"/>
    <property type="match status" value="1"/>
</dbReference>
<dbReference type="PANTHER" id="PTHR35910:SF1">
    <property type="entry name" value="2EXR DOMAIN-CONTAINING PROTEIN"/>
    <property type="match status" value="1"/>
</dbReference>
<feature type="compositionally biased region" description="Acidic residues" evidence="1">
    <location>
        <begin position="473"/>
        <end position="497"/>
    </location>
</feature>
<dbReference type="Proteomes" id="UP000544331">
    <property type="component" value="Unassembled WGS sequence"/>
</dbReference>
<reference evidence="3 4" key="1">
    <citation type="submission" date="2020-05" db="EMBL/GenBank/DDBJ databases">
        <title>Identification and distribution of gene clusters putatively required for synthesis of sphingolipid metabolism inhibitors in phylogenetically diverse species of the filamentous fungus Fusarium.</title>
        <authorList>
            <person name="Kim H.-S."/>
            <person name="Busman M."/>
            <person name="Brown D.W."/>
            <person name="Divon H."/>
            <person name="Uhlig S."/>
            <person name="Proctor R.H."/>
        </authorList>
    </citation>
    <scope>NUCLEOTIDE SEQUENCE [LARGE SCALE GENOMIC DNA]</scope>
    <source>
        <strain evidence="3 4">NRRL 66235</strain>
    </source>
</reference>
<proteinExistence type="predicted"/>
<feature type="region of interest" description="Disordered" evidence="1">
    <location>
        <begin position="465"/>
        <end position="506"/>
    </location>
</feature>
<dbReference type="EMBL" id="JAAOAN010000172">
    <property type="protein sequence ID" value="KAF5718250.1"/>
    <property type="molecule type" value="Genomic_DNA"/>
</dbReference>
<protein>
    <recommendedName>
        <fullName evidence="2">2EXR domain-containing protein</fullName>
    </recommendedName>
</protein>
<accession>A0A8H5YST8</accession>
<gene>
    <name evidence="3" type="ORF">FMUND_5346</name>
</gene>
<sequence>MCNSGTGNSLPIVPHMSHLVAHKALAAATVTASPATAREYISHGTVIKLIKCTAIMTQPMVVEDPDHGVELKQTEEMPALSAKEMSPVAFHRFPNLPTELRLKIWKAACFPCTANHRGIHYIDLATIGDDSLSRFEIRENVPMEMRALHPDYKTSSNAQGLVGCANRSAYMWDAGLWKACKESREVIFTHFQLSIWRGTQDKQIDPLELDEGLSRACQLYLSKVSLEFFSSDEEEEVYGKRPGHKGPVHACEPFLPTCLLFSNQEHAERFMVMPTRDLFFVKSLSGKQLPVSLNEPLLHVPCPNGQKIVLRHSFNLVLGFDTNWNDDFPVGWNELKKEESPRGLFATWAETCSYGVGDAPRIFLLNKAARWGPGWSVNEDTVFHDCDCAYVEVKNKYYSSYPDQPAETSAMLQFLQGVWNLWKIWDIASCEACTKYGPKCAVCSHYPDWDLSRYVKVLVRHEEEPARGQIEDRVDESDELENGNDCEIEHESEDEKEGQEASESWN</sequence>